<evidence type="ECO:0000256" key="1">
    <source>
        <dbReference type="ARBA" id="ARBA00009437"/>
    </source>
</evidence>
<keyword evidence="4" id="KW-0804">Transcription</keyword>
<dbReference type="PROSITE" id="PS50931">
    <property type="entry name" value="HTH_LYSR"/>
    <property type="match status" value="1"/>
</dbReference>
<keyword evidence="7" id="KW-1185">Reference proteome</keyword>
<dbReference type="RefSeq" id="WP_185051397.1">
    <property type="nucleotide sequence ID" value="NZ_BAABIX010000007.1"/>
</dbReference>
<evidence type="ECO:0000256" key="4">
    <source>
        <dbReference type="ARBA" id="ARBA00023163"/>
    </source>
</evidence>
<evidence type="ECO:0000313" key="7">
    <source>
        <dbReference type="Proteomes" id="UP000578449"/>
    </source>
</evidence>
<dbReference type="InterPro" id="IPR005119">
    <property type="entry name" value="LysR_subst-bd"/>
</dbReference>
<comment type="similarity">
    <text evidence="1">Belongs to the LysR transcriptional regulatory family.</text>
</comment>
<dbReference type="GO" id="GO:0032993">
    <property type="term" value="C:protein-DNA complex"/>
    <property type="evidence" value="ECO:0007669"/>
    <property type="project" value="TreeGrafter"/>
</dbReference>
<dbReference type="Pfam" id="PF00126">
    <property type="entry name" value="HTH_1"/>
    <property type="match status" value="1"/>
</dbReference>
<comment type="caution">
    <text evidence="6">The sequence shown here is derived from an EMBL/GenBank/DDBJ whole genome shotgun (WGS) entry which is preliminary data.</text>
</comment>
<dbReference type="SUPFAM" id="SSF46785">
    <property type="entry name" value="Winged helix' DNA-binding domain"/>
    <property type="match status" value="1"/>
</dbReference>
<dbReference type="PANTHER" id="PTHR30346:SF0">
    <property type="entry name" value="HCA OPERON TRANSCRIPTIONAL ACTIVATOR HCAR"/>
    <property type="match status" value="1"/>
</dbReference>
<dbReference type="GO" id="GO:0003677">
    <property type="term" value="F:DNA binding"/>
    <property type="evidence" value="ECO:0007669"/>
    <property type="project" value="UniProtKB-KW"/>
</dbReference>
<dbReference type="GO" id="GO:0003700">
    <property type="term" value="F:DNA-binding transcription factor activity"/>
    <property type="evidence" value="ECO:0007669"/>
    <property type="project" value="InterPro"/>
</dbReference>
<protein>
    <submittedName>
        <fullName evidence="6">DNA-binding transcriptional LysR family regulator</fullName>
    </submittedName>
</protein>
<keyword evidence="2" id="KW-0805">Transcription regulation</keyword>
<keyword evidence="3 6" id="KW-0238">DNA-binding</keyword>
<evidence type="ECO:0000313" key="6">
    <source>
        <dbReference type="EMBL" id="MBB5134505.1"/>
    </source>
</evidence>
<dbReference type="InterPro" id="IPR036390">
    <property type="entry name" value="WH_DNA-bd_sf"/>
</dbReference>
<dbReference type="Pfam" id="PF03466">
    <property type="entry name" value="LysR_substrate"/>
    <property type="match status" value="1"/>
</dbReference>
<evidence type="ECO:0000256" key="3">
    <source>
        <dbReference type="ARBA" id="ARBA00023125"/>
    </source>
</evidence>
<evidence type="ECO:0000256" key="2">
    <source>
        <dbReference type="ARBA" id="ARBA00023015"/>
    </source>
</evidence>
<dbReference type="EMBL" id="JACHGN010000008">
    <property type="protein sequence ID" value="MBB5134505.1"/>
    <property type="molecule type" value="Genomic_DNA"/>
</dbReference>
<evidence type="ECO:0000259" key="5">
    <source>
        <dbReference type="PROSITE" id="PS50931"/>
    </source>
</evidence>
<reference evidence="6 7" key="1">
    <citation type="submission" date="2020-08" db="EMBL/GenBank/DDBJ databases">
        <title>Genomic Encyclopedia of Type Strains, Phase IV (KMG-IV): sequencing the most valuable type-strain genomes for metagenomic binning, comparative biology and taxonomic classification.</title>
        <authorList>
            <person name="Goeker M."/>
        </authorList>
    </citation>
    <scope>NUCLEOTIDE SEQUENCE [LARGE SCALE GENOMIC DNA]</scope>
    <source>
        <strain evidence="6 7">DSM 45615</strain>
    </source>
</reference>
<accession>A0A840PEP2</accession>
<organism evidence="6 7">
    <name type="scientific">Thermocatellispora tengchongensis</name>
    <dbReference type="NCBI Taxonomy" id="1073253"/>
    <lineage>
        <taxon>Bacteria</taxon>
        <taxon>Bacillati</taxon>
        <taxon>Actinomycetota</taxon>
        <taxon>Actinomycetes</taxon>
        <taxon>Streptosporangiales</taxon>
        <taxon>Streptosporangiaceae</taxon>
        <taxon>Thermocatellispora</taxon>
    </lineage>
</organism>
<name>A0A840PEP2_9ACTN</name>
<gene>
    <name evidence="6" type="ORF">HNP84_004237</name>
</gene>
<dbReference type="Gene3D" id="1.10.10.10">
    <property type="entry name" value="Winged helix-like DNA-binding domain superfamily/Winged helix DNA-binding domain"/>
    <property type="match status" value="1"/>
</dbReference>
<sequence length="287" mass="31993">MELDLRKVRYFVAVAEHRNFSRAAEALHIAQPVLSRQIRALEHELKARLFDRDNRGTRLTPAGEALLEDARPLLQAADAARRRVRDVAAGRRTFTIGFAPGLIITPAVRELSRRHPDLSVEMSRTDWLDQSDAIREGRVDVGYLRLPADRHGLAVEPLLSEPRVVMLPADHRLAGKEAVTVADLAAEHLLQDPDDVPEWRDVALEPQEPGQAAPPLRTVEEKLEHIAAGNGVVVLPKSVAAFYTRPDITHVPVHDIAPSRVCLAWDASRRSPLIREYVEIVLEAARS</sequence>
<dbReference type="PANTHER" id="PTHR30346">
    <property type="entry name" value="TRANSCRIPTIONAL DUAL REGULATOR HCAR-RELATED"/>
    <property type="match status" value="1"/>
</dbReference>
<dbReference type="AlphaFoldDB" id="A0A840PEP2"/>
<dbReference type="InterPro" id="IPR036388">
    <property type="entry name" value="WH-like_DNA-bd_sf"/>
</dbReference>
<dbReference type="FunFam" id="1.10.10.10:FF:000001">
    <property type="entry name" value="LysR family transcriptional regulator"/>
    <property type="match status" value="1"/>
</dbReference>
<dbReference type="CDD" id="cd08414">
    <property type="entry name" value="PBP2_LTTR_aromatics_like"/>
    <property type="match status" value="1"/>
</dbReference>
<dbReference type="InterPro" id="IPR000847">
    <property type="entry name" value="LysR_HTH_N"/>
</dbReference>
<feature type="domain" description="HTH lysR-type" evidence="5">
    <location>
        <begin position="3"/>
        <end position="60"/>
    </location>
</feature>
<proteinExistence type="inferred from homology"/>
<dbReference type="Proteomes" id="UP000578449">
    <property type="component" value="Unassembled WGS sequence"/>
</dbReference>
<dbReference type="Gene3D" id="3.40.190.10">
    <property type="entry name" value="Periplasmic binding protein-like II"/>
    <property type="match status" value="2"/>
</dbReference>
<dbReference type="PRINTS" id="PR00039">
    <property type="entry name" value="HTHLYSR"/>
</dbReference>
<dbReference type="SUPFAM" id="SSF53850">
    <property type="entry name" value="Periplasmic binding protein-like II"/>
    <property type="match status" value="1"/>
</dbReference>